<organism evidence="5 6">
    <name type="scientific">Rhynchospora pubera</name>
    <dbReference type="NCBI Taxonomy" id="906938"/>
    <lineage>
        <taxon>Eukaryota</taxon>
        <taxon>Viridiplantae</taxon>
        <taxon>Streptophyta</taxon>
        <taxon>Embryophyta</taxon>
        <taxon>Tracheophyta</taxon>
        <taxon>Spermatophyta</taxon>
        <taxon>Magnoliopsida</taxon>
        <taxon>Liliopsida</taxon>
        <taxon>Poales</taxon>
        <taxon>Cyperaceae</taxon>
        <taxon>Cyperoideae</taxon>
        <taxon>Rhynchosporeae</taxon>
        <taxon>Rhynchospora</taxon>
    </lineage>
</organism>
<keyword evidence="6" id="KW-1185">Reference proteome</keyword>
<dbReference type="InterPro" id="IPR018181">
    <property type="entry name" value="Heat_shock_70_CS"/>
</dbReference>
<keyword evidence="5" id="KW-0346">Stress response</keyword>
<comment type="similarity">
    <text evidence="1 4">Belongs to the heat shock protein 70 family.</text>
</comment>
<dbReference type="Gene3D" id="2.60.34.10">
    <property type="entry name" value="Substrate Binding Domain Of DNAk, Chain A, domain 1"/>
    <property type="match status" value="1"/>
</dbReference>
<dbReference type="GO" id="GO:0140662">
    <property type="term" value="F:ATP-dependent protein folding chaperone"/>
    <property type="evidence" value="ECO:0007669"/>
    <property type="project" value="InterPro"/>
</dbReference>
<evidence type="ECO:0000313" key="6">
    <source>
        <dbReference type="Proteomes" id="UP001140206"/>
    </source>
</evidence>
<dbReference type="InterPro" id="IPR043129">
    <property type="entry name" value="ATPase_NBD"/>
</dbReference>
<feature type="non-terminal residue" evidence="5">
    <location>
        <position position="1"/>
    </location>
</feature>
<dbReference type="PRINTS" id="PR00301">
    <property type="entry name" value="HEATSHOCK70"/>
</dbReference>
<dbReference type="InterPro" id="IPR029047">
    <property type="entry name" value="HSP70_peptide-bd_sf"/>
</dbReference>
<dbReference type="Pfam" id="PF00012">
    <property type="entry name" value="HSP70"/>
    <property type="match status" value="1"/>
</dbReference>
<proteinExistence type="inferred from homology"/>
<dbReference type="PROSITE" id="PS00329">
    <property type="entry name" value="HSP70_2"/>
    <property type="match status" value="1"/>
</dbReference>
<dbReference type="Gene3D" id="3.30.30.30">
    <property type="match status" value="1"/>
</dbReference>
<keyword evidence="3 4" id="KW-0067">ATP-binding</keyword>
<dbReference type="Proteomes" id="UP001140206">
    <property type="component" value="Chromosome 3"/>
</dbReference>
<comment type="caution">
    <text evidence="5">The sequence shown here is derived from an EMBL/GenBank/DDBJ whole genome shotgun (WGS) entry which is preliminary data.</text>
</comment>
<protein>
    <submittedName>
        <fullName evidence="5">70 kDa heat shock protein</fullName>
    </submittedName>
</protein>
<dbReference type="InterPro" id="IPR013126">
    <property type="entry name" value="Hsp_70_fam"/>
</dbReference>
<dbReference type="AlphaFoldDB" id="A0AAV8ELH5"/>
<keyword evidence="2 4" id="KW-0547">Nucleotide-binding</keyword>
<dbReference type="SUPFAM" id="SSF100920">
    <property type="entry name" value="Heat shock protein 70kD (HSP70), peptide-binding domain"/>
    <property type="match status" value="1"/>
</dbReference>
<evidence type="ECO:0000256" key="2">
    <source>
        <dbReference type="ARBA" id="ARBA00022741"/>
    </source>
</evidence>
<evidence type="ECO:0000256" key="4">
    <source>
        <dbReference type="RuleBase" id="RU003322"/>
    </source>
</evidence>
<sequence length="545" mass="60427">IKRLIGRRFSDQVVQRDRELWPFKVIQGPGDKPSIVIKHKGEEKQFIPEQLSAMILEQMKEIATNYLECSVEKAVITVPAYFNDSQRRATKDAGIIAGLNVIRIMDEPTAAAVAYGFDKLTNVPGEKNVLVFDLGGGTFDVSVLNVKEGVFEVKATAGDTHLGGEDFDNRMLHHFLHEIKRKDGKTISDNPKAIRRLRSACERAKRTLSRVALTTVSVDCLYDNIDFSSDISQALFEDLNMDLFKKCMVLVTKCLEDAQMNKSTIDIVVLVGGSTRIPMVQKLLKDLFDGKELSKGINPDEAVAYGAAIQAAILSGHGNDEMLNQVIVDVTPLSLGLETRGGVMTTLIPRNTKLPTKRNRLFSTSSDNQSSVLVKVFEGERTRTENNNLLGKFKLSGIPPAPKMEPNINVCFELDADGILNVTVQDTGTGNQSKITVTNDEGRLSNEQIDNMIKEAEKFRIEDMEYKKKVDARNALEKYAYTMRNTILSSESVPKLTSADKGAIEDAIMQVINWVGDNLFPNPADSEAKLKELRAICEPIIEKVS</sequence>
<dbReference type="PROSITE" id="PS01036">
    <property type="entry name" value="HSP70_3"/>
    <property type="match status" value="1"/>
</dbReference>
<dbReference type="GO" id="GO:0005524">
    <property type="term" value="F:ATP binding"/>
    <property type="evidence" value="ECO:0007669"/>
    <property type="project" value="UniProtKB-KW"/>
</dbReference>
<dbReference type="Gene3D" id="3.30.420.40">
    <property type="match status" value="2"/>
</dbReference>
<dbReference type="FunFam" id="3.30.420.40:FF:000545">
    <property type="entry name" value="Endoplasmic reticulum chaperone BiP"/>
    <property type="match status" value="1"/>
</dbReference>
<dbReference type="Gene3D" id="1.20.1270.10">
    <property type="match status" value="1"/>
</dbReference>
<dbReference type="FunFam" id="3.30.30.30:FF:000001">
    <property type="entry name" value="heat shock 70 kDa protein-like"/>
    <property type="match status" value="1"/>
</dbReference>
<dbReference type="SUPFAM" id="SSF53067">
    <property type="entry name" value="Actin-like ATPase domain"/>
    <property type="match status" value="2"/>
</dbReference>
<dbReference type="InterPro" id="IPR029048">
    <property type="entry name" value="HSP70_C_sf"/>
</dbReference>
<reference evidence="5" key="1">
    <citation type="submission" date="2022-08" db="EMBL/GenBank/DDBJ databases">
        <authorList>
            <person name="Marques A."/>
        </authorList>
    </citation>
    <scope>NUCLEOTIDE SEQUENCE</scope>
    <source>
        <strain evidence="5">RhyPub2mFocal</strain>
        <tissue evidence="5">Leaves</tissue>
    </source>
</reference>
<accession>A0AAV8ELH5</accession>
<evidence type="ECO:0000256" key="1">
    <source>
        <dbReference type="ARBA" id="ARBA00007381"/>
    </source>
</evidence>
<dbReference type="Gene3D" id="3.90.640.10">
    <property type="entry name" value="Actin, Chain A, domain 4"/>
    <property type="match status" value="1"/>
</dbReference>
<evidence type="ECO:0000313" key="5">
    <source>
        <dbReference type="EMBL" id="KAJ4779066.1"/>
    </source>
</evidence>
<dbReference type="PANTHER" id="PTHR19375">
    <property type="entry name" value="HEAT SHOCK PROTEIN 70KDA"/>
    <property type="match status" value="1"/>
</dbReference>
<dbReference type="FunFam" id="2.60.34.10:FF:000002">
    <property type="entry name" value="Heat shock 70 kDa"/>
    <property type="match status" value="1"/>
</dbReference>
<dbReference type="SUPFAM" id="SSF100934">
    <property type="entry name" value="Heat shock protein 70kD (HSP70), C-terminal subdomain"/>
    <property type="match status" value="1"/>
</dbReference>
<dbReference type="EMBL" id="JAMFTS010000003">
    <property type="protein sequence ID" value="KAJ4779066.1"/>
    <property type="molecule type" value="Genomic_DNA"/>
</dbReference>
<evidence type="ECO:0000256" key="3">
    <source>
        <dbReference type="ARBA" id="ARBA00022840"/>
    </source>
</evidence>
<gene>
    <name evidence="5" type="ORF">LUZ62_063323</name>
</gene>
<name>A0AAV8ELH5_9POAL</name>
<dbReference type="FunFam" id="3.90.640.10:FF:000002">
    <property type="entry name" value="Heat shock 70 kDa"/>
    <property type="match status" value="1"/>
</dbReference>